<gene>
    <name evidence="9" type="ORF">AMD01_01550</name>
</gene>
<dbReference type="GO" id="GO:0005886">
    <property type="term" value="C:plasma membrane"/>
    <property type="evidence" value="ECO:0007669"/>
    <property type="project" value="UniProtKB-SubCell"/>
</dbReference>
<comment type="subcellular location">
    <subcellularLocation>
        <location evidence="1">Cell membrane</location>
        <topology evidence="1">Single-pass membrane protein</topology>
    </subcellularLocation>
</comment>
<evidence type="ECO:0000313" key="9">
    <source>
        <dbReference type="EMBL" id="KOO50466.1"/>
    </source>
</evidence>
<dbReference type="STRING" id="284581.AMD01_01550"/>
<dbReference type="InterPro" id="IPR024449">
    <property type="entry name" value="Anti-sigma_RsgI_N"/>
</dbReference>
<feature type="domain" description="RsgI N-terminal anti-sigma" evidence="8">
    <location>
        <begin position="2"/>
        <end position="50"/>
    </location>
</feature>
<sequence length="415" mass="48036">MKKGIIMEIQPDYVTMLTPDGEFVKARYKKRHYVIGEEVEGHEVFIEATTEKKKRRTKLALVPLFVAALLLLSFIPYYSQNQVYAYMSIDINPSLELELNRHMNVTDIHAYNKEGKTIIKKLPKWKKRPVHEVTTNIITLSQKEGYLQKKHEIYIATALKRKNVHAYKKKLQEQVQTITTEWTTDDVRVTAKETSYDTREKAEKQGVSTGSYLRAQPAERSNEQEAEMKLSVPSSEKVQDEKRESSSVELSETEDTDRKTDADEHAKKQKEKQDQPPKPAYPPKESTKLENEKWLEKEKEKNEQTKQEKLKEQPDRDNKNQPVPPKEEREKPASAEKEKNNHEKDSKHSNEEESSTPPDEVEHEKPNDSTHEEEPPKKVHKSAVPPSVEENADEETIDEESPSSNEELNETPSQP</sequence>
<dbReference type="Proteomes" id="UP000037558">
    <property type="component" value="Unassembled WGS sequence"/>
</dbReference>
<keyword evidence="5 7" id="KW-0472">Membrane</keyword>
<dbReference type="AlphaFoldDB" id="A0A0M0LHN0"/>
<dbReference type="Pfam" id="PF23750">
    <property type="entry name" value="RsgI_M"/>
    <property type="match status" value="1"/>
</dbReference>
<name>A0A0M0LHN0_9BACI</name>
<feature type="compositionally biased region" description="Basic and acidic residues" evidence="6">
    <location>
        <begin position="194"/>
        <end position="204"/>
    </location>
</feature>
<evidence type="ECO:0000256" key="1">
    <source>
        <dbReference type="ARBA" id="ARBA00004162"/>
    </source>
</evidence>
<evidence type="ECO:0000256" key="3">
    <source>
        <dbReference type="ARBA" id="ARBA00022692"/>
    </source>
</evidence>
<evidence type="ECO:0000256" key="5">
    <source>
        <dbReference type="ARBA" id="ARBA00023136"/>
    </source>
</evidence>
<evidence type="ECO:0000256" key="7">
    <source>
        <dbReference type="SAM" id="Phobius"/>
    </source>
</evidence>
<feature type="compositionally biased region" description="Basic and acidic residues" evidence="6">
    <location>
        <begin position="237"/>
        <end position="246"/>
    </location>
</feature>
<dbReference type="PROSITE" id="PS51849">
    <property type="entry name" value="RSGI_N"/>
    <property type="match status" value="1"/>
</dbReference>
<dbReference type="InterPro" id="IPR055431">
    <property type="entry name" value="RsgI_M"/>
</dbReference>
<dbReference type="PATRIC" id="fig|284581.3.peg.566"/>
<feature type="region of interest" description="Disordered" evidence="6">
    <location>
        <begin position="194"/>
        <end position="415"/>
    </location>
</feature>
<feature type="compositionally biased region" description="Basic and acidic residues" evidence="6">
    <location>
        <begin position="360"/>
        <end position="377"/>
    </location>
</feature>
<keyword evidence="10" id="KW-1185">Reference proteome</keyword>
<feature type="compositionally biased region" description="Acidic residues" evidence="6">
    <location>
        <begin position="390"/>
        <end position="401"/>
    </location>
</feature>
<feature type="transmembrane region" description="Helical" evidence="7">
    <location>
        <begin position="59"/>
        <end position="78"/>
    </location>
</feature>
<accession>A0A0M0LHN0</accession>
<comment type="caution">
    <text evidence="9">The sequence shown here is derived from an EMBL/GenBank/DDBJ whole genome shotgun (WGS) entry which is preliminary data.</text>
</comment>
<dbReference type="Pfam" id="PF12791">
    <property type="entry name" value="RsgI_N"/>
    <property type="match status" value="1"/>
</dbReference>
<protein>
    <recommendedName>
        <fullName evidence="8">RsgI N-terminal anti-sigma domain-containing protein</fullName>
    </recommendedName>
</protein>
<dbReference type="RefSeq" id="WP_053399623.1">
    <property type="nucleotide sequence ID" value="NZ_JAUKEN010000002.1"/>
</dbReference>
<dbReference type="OrthoDB" id="9800626at2"/>
<organism evidence="9 10">
    <name type="scientific">Priestia koreensis</name>
    <dbReference type="NCBI Taxonomy" id="284581"/>
    <lineage>
        <taxon>Bacteria</taxon>
        <taxon>Bacillati</taxon>
        <taxon>Bacillota</taxon>
        <taxon>Bacilli</taxon>
        <taxon>Bacillales</taxon>
        <taxon>Bacillaceae</taxon>
        <taxon>Priestia</taxon>
    </lineage>
</organism>
<evidence type="ECO:0000313" key="10">
    <source>
        <dbReference type="Proteomes" id="UP000037558"/>
    </source>
</evidence>
<keyword evidence="4 7" id="KW-1133">Transmembrane helix</keyword>
<reference evidence="10" key="1">
    <citation type="submission" date="2015-08" db="EMBL/GenBank/DDBJ databases">
        <title>Fjat-14210 dsm16467.</title>
        <authorList>
            <person name="Liu B."/>
            <person name="Wang J."/>
            <person name="Zhu Y."/>
            <person name="Liu G."/>
            <person name="Chen Q."/>
            <person name="Chen Z."/>
            <person name="Lan J."/>
            <person name="Che J."/>
            <person name="Ge C."/>
            <person name="Shi H."/>
            <person name="Pan Z."/>
            <person name="Liu X."/>
        </authorList>
    </citation>
    <scope>NUCLEOTIDE SEQUENCE [LARGE SCALE GENOMIC DNA]</scope>
    <source>
        <strain evidence="10">DSM 16467</strain>
    </source>
</reference>
<feature type="compositionally biased region" description="Basic and acidic residues" evidence="6">
    <location>
        <begin position="256"/>
        <end position="275"/>
    </location>
</feature>
<feature type="compositionally biased region" description="Low complexity" evidence="6">
    <location>
        <begin position="402"/>
        <end position="415"/>
    </location>
</feature>
<evidence type="ECO:0000256" key="2">
    <source>
        <dbReference type="ARBA" id="ARBA00022475"/>
    </source>
</evidence>
<evidence type="ECO:0000259" key="8">
    <source>
        <dbReference type="PROSITE" id="PS51849"/>
    </source>
</evidence>
<evidence type="ECO:0000256" key="6">
    <source>
        <dbReference type="SAM" id="MobiDB-lite"/>
    </source>
</evidence>
<keyword evidence="3 7" id="KW-0812">Transmembrane</keyword>
<dbReference type="EMBL" id="LILC01000002">
    <property type="protein sequence ID" value="KOO50466.1"/>
    <property type="molecule type" value="Genomic_DNA"/>
</dbReference>
<feature type="compositionally biased region" description="Basic and acidic residues" evidence="6">
    <location>
        <begin position="285"/>
        <end position="351"/>
    </location>
</feature>
<keyword evidence="2" id="KW-1003">Cell membrane</keyword>
<evidence type="ECO:0000256" key="4">
    <source>
        <dbReference type="ARBA" id="ARBA00022989"/>
    </source>
</evidence>
<proteinExistence type="predicted"/>